<comment type="caution">
    <text evidence="1">The sequence shown here is derived from an EMBL/GenBank/DDBJ whole genome shotgun (WGS) entry which is preliminary data.</text>
</comment>
<organism evidence="1 2">
    <name type="scientific">Tanacetum coccineum</name>
    <dbReference type="NCBI Taxonomy" id="301880"/>
    <lineage>
        <taxon>Eukaryota</taxon>
        <taxon>Viridiplantae</taxon>
        <taxon>Streptophyta</taxon>
        <taxon>Embryophyta</taxon>
        <taxon>Tracheophyta</taxon>
        <taxon>Spermatophyta</taxon>
        <taxon>Magnoliopsida</taxon>
        <taxon>eudicotyledons</taxon>
        <taxon>Gunneridae</taxon>
        <taxon>Pentapetalae</taxon>
        <taxon>asterids</taxon>
        <taxon>campanulids</taxon>
        <taxon>Asterales</taxon>
        <taxon>Asteraceae</taxon>
        <taxon>Asteroideae</taxon>
        <taxon>Anthemideae</taxon>
        <taxon>Anthemidinae</taxon>
        <taxon>Tanacetum</taxon>
    </lineage>
</organism>
<sequence length="149" mass="17586">MQTSYSTRLKVHYLPDTNGKSAGKPITPQYESVYEVPVDLNKLRGTRMQKNWHSLPKKKQASGSASRLGYNALTERDMGICKGMQEANRLKTSVSHKEKMMMCKTSEKRFSLQADWLEDTDMKRLMNRNWMHIYSFRQRFRSLTRRIQF</sequence>
<reference evidence="1" key="2">
    <citation type="submission" date="2022-01" db="EMBL/GenBank/DDBJ databases">
        <authorList>
            <person name="Yamashiro T."/>
            <person name="Shiraishi A."/>
            <person name="Satake H."/>
            <person name="Nakayama K."/>
        </authorList>
    </citation>
    <scope>NUCLEOTIDE SEQUENCE</scope>
</reference>
<accession>A0ABQ4WT06</accession>
<evidence type="ECO:0000313" key="2">
    <source>
        <dbReference type="Proteomes" id="UP001151760"/>
    </source>
</evidence>
<keyword evidence="2" id="KW-1185">Reference proteome</keyword>
<gene>
    <name evidence="1" type="ORF">Tco_0629349</name>
</gene>
<dbReference type="Proteomes" id="UP001151760">
    <property type="component" value="Unassembled WGS sequence"/>
</dbReference>
<dbReference type="EMBL" id="BQNB010008906">
    <property type="protein sequence ID" value="GJS55987.1"/>
    <property type="molecule type" value="Genomic_DNA"/>
</dbReference>
<protein>
    <submittedName>
        <fullName evidence="1">Uncharacterized protein</fullName>
    </submittedName>
</protein>
<evidence type="ECO:0000313" key="1">
    <source>
        <dbReference type="EMBL" id="GJS55987.1"/>
    </source>
</evidence>
<proteinExistence type="predicted"/>
<name>A0ABQ4WT06_9ASTR</name>
<reference evidence="1" key="1">
    <citation type="journal article" date="2022" name="Int. J. Mol. Sci.">
        <title>Draft Genome of Tanacetum Coccineum: Genomic Comparison of Closely Related Tanacetum-Family Plants.</title>
        <authorList>
            <person name="Yamashiro T."/>
            <person name="Shiraishi A."/>
            <person name="Nakayama K."/>
            <person name="Satake H."/>
        </authorList>
    </citation>
    <scope>NUCLEOTIDE SEQUENCE</scope>
</reference>